<evidence type="ECO:0000313" key="1">
    <source>
        <dbReference type="EMBL" id="KRH68156.1"/>
    </source>
</evidence>
<protein>
    <submittedName>
        <fullName evidence="1 2">Uncharacterized protein</fullName>
    </submittedName>
</protein>
<name>K7KGA4_SOYBN</name>
<sequence length="131" mass="13930">MRHFVEQLAMECDVAGRGVDVEDGVADAEVLVVAEFKDVGVDALRLRDVAGVGEGLEEGREGEVVGEDGVEAHAGVDEERVVWSLVLGMGEGSDEGVEGVNVGVVKRTRAVLRRPCDWHAPMKCSAILVFG</sequence>
<dbReference type="AlphaFoldDB" id="K7KGA4"/>
<dbReference type="HOGENOM" id="CLU_1931317_0_0_1"/>
<dbReference type="Gramene" id="KRH68156">
    <property type="protein sequence ID" value="KRH68156"/>
    <property type="gene ID" value="GLYMA_03G212200"/>
</dbReference>
<dbReference type="InParanoid" id="K7KGA4"/>
<organism evidence="1">
    <name type="scientific">Glycine max</name>
    <name type="common">Soybean</name>
    <name type="synonym">Glycine hispida</name>
    <dbReference type="NCBI Taxonomy" id="3847"/>
    <lineage>
        <taxon>Eukaryota</taxon>
        <taxon>Viridiplantae</taxon>
        <taxon>Streptophyta</taxon>
        <taxon>Embryophyta</taxon>
        <taxon>Tracheophyta</taxon>
        <taxon>Spermatophyta</taxon>
        <taxon>Magnoliopsida</taxon>
        <taxon>eudicotyledons</taxon>
        <taxon>Gunneridae</taxon>
        <taxon>Pentapetalae</taxon>
        <taxon>rosids</taxon>
        <taxon>fabids</taxon>
        <taxon>Fabales</taxon>
        <taxon>Fabaceae</taxon>
        <taxon>Papilionoideae</taxon>
        <taxon>50 kb inversion clade</taxon>
        <taxon>NPAAA clade</taxon>
        <taxon>indigoferoid/millettioid clade</taxon>
        <taxon>Phaseoleae</taxon>
        <taxon>Glycine</taxon>
        <taxon>Glycine subgen. Soja</taxon>
    </lineage>
</organism>
<dbReference type="Proteomes" id="UP000008827">
    <property type="component" value="Chromosome 3"/>
</dbReference>
<gene>
    <name evidence="1" type="ORF">GLYMA_03G212200</name>
</gene>
<reference evidence="1" key="3">
    <citation type="submission" date="2018-07" db="EMBL/GenBank/DDBJ databases">
        <title>WGS assembly of Glycine max.</title>
        <authorList>
            <person name="Schmutz J."/>
            <person name="Cannon S."/>
            <person name="Schlueter J."/>
            <person name="Ma J."/>
            <person name="Mitros T."/>
            <person name="Nelson W."/>
            <person name="Hyten D."/>
            <person name="Song Q."/>
            <person name="Thelen J."/>
            <person name="Cheng J."/>
            <person name="Xu D."/>
            <person name="Hellsten U."/>
            <person name="May G."/>
            <person name="Yu Y."/>
            <person name="Sakurai T."/>
            <person name="Umezawa T."/>
            <person name="Bhattacharyya M."/>
            <person name="Sandhu D."/>
            <person name="Valliyodan B."/>
            <person name="Lindquist E."/>
            <person name="Peto M."/>
            <person name="Grant D."/>
            <person name="Shu S."/>
            <person name="Goodstein D."/>
            <person name="Barry K."/>
            <person name="Futrell-Griggs M."/>
            <person name="Abernathy B."/>
            <person name="Du J."/>
            <person name="Tian Z."/>
            <person name="Zhu L."/>
            <person name="Gill N."/>
            <person name="Joshi T."/>
            <person name="Libault M."/>
            <person name="Sethuraman A."/>
            <person name="Zhang X."/>
            <person name="Shinozaki K."/>
            <person name="Nguyen H."/>
            <person name="Wing R."/>
            <person name="Cregan P."/>
            <person name="Specht J."/>
            <person name="Grimwood J."/>
            <person name="Rokhsar D."/>
            <person name="Stacey G."/>
            <person name="Shoemaker R."/>
            <person name="Jackson S."/>
        </authorList>
    </citation>
    <scope>NUCLEOTIDE SEQUENCE</scope>
    <source>
        <tissue evidence="1">Callus</tissue>
    </source>
</reference>
<reference evidence="1 2" key="1">
    <citation type="journal article" date="2010" name="Nature">
        <title>Genome sequence of the palaeopolyploid soybean.</title>
        <authorList>
            <person name="Schmutz J."/>
            <person name="Cannon S.B."/>
            <person name="Schlueter J."/>
            <person name="Ma J."/>
            <person name="Mitros T."/>
            <person name="Nelson W."/>
            <person name="Hyten D.L."/>
            <person name="Song Q."/>
            <person name="Thelen J.J."/>
            <person name="Cheng J."/>
            <person name="Xu D."/>
            <person name="Hellsten U."/>
            <person name="May G.D."/>
            <person name="Yu Y."/>
            <person name="Sakurai T."/>
            <person name="Umezawa T."/>
            <person name="Bhattacharyya M.K."/>
            <person name="Sandhu D."/>
            <person name="Valliyodan B."/>
            <person name="Lindquist E."/>
            <person name="Peto M."/>
            <person name="Grant D."/>
            <person name="Shu S."/>
            <person name="Goodstein D."/>
            <person name="Barry K."/>
            <person name="Futrell-Griggs M."/>
            <person name="Abernathy B."/>
            <person name="Du J."/>
            <person name="Tian Z."/>
            <person name="Zhu L."/>
            <person name="Gill N."/>
            <person name="Joshi T."/>
            <person name="Libault M."/>
            <person name="Sethuraman A."/>
            <person name="Zhang X.-C."/>
            <person name="Shinozaki K."/>
            <person name="Nguyen H.T."/>
            <person name="Wing R.A."/>
            <person name="Cregan P."/>
            <person name="Specht J."/>
            <person name="Grimwood J."/>
            <person name="Rokhsar D."/>
            <person name="Stacey G."/>
            <person name="Shoemaker R.C."/>
            <person name="Jackson S.A."/>
        </authorList>
    </citation>
    <scope>NUCLEOTIDE SEQUENCE [LARGE SCALE GENOMIC DNA]</scope>
    <source>
        <strain evidence="2">cv. Williams 82</strain>
        <tissue evidence="1">Callus</tissue>
    </source>
</reference>
<dbReference type="EnsemblPlants" id="KRH68156">
    <property type="protein sequence ID" value="KRH68156"/>
    <property type="gene ID" value="GLYMA_03G212200"/>
</dbReference>
<accession>K7KGA4</accession>
<reference evidence="2" key="2">
    <citation type="submission" date="2018-02" db="UniProtKB">
        <authorList>
            <consortium name="EnsemblPlants"/>
        </authorList>
    </citation>
    <scope>IDENTIFICATION</scope>
    <source>
        <strain evidence="2">Williams 82</strain>
    </source>
</reference>
<dbReference type="EMBL" id="CM000836">
    <property type="protein sequence ID" value="KRH68156.1"/>
    <property type="molecule type" value="Genomic_DNA"/>
</dbReference>
<proteinExistence type="predicted"/>
<evidence type="ECO:0000313" key="3">
    <source>
        <dbReference type="Proteomes" id="UP000008827"/>
    </source>
</evidence>
<dbReference type="PaxDb" id="3847-GLYMA03G37041.1"/>
<keyword evidence="3" id="KW-1185">Reference proteome</keyword>
<evidence type="ECO:0000313" key="2">
    <source>
        <dbReference type="EnsemblPlants" id="KRH68156"/>
    </source>
</evidence>